<accession>A0A9D4FUI0</accession>
<comment type="caution">
    <text evidence="10">The sequence shown here is derived from an EMBL/GenBank/DDBJ whole genome shotgun (WGS) entry which is preliminary data.</text>
</comment>
<dbReference type="GO" id="GO:0016020">
    <property type="term" value="C:membrane"/>
    <property type="evidence" value="ECO:0007669"/>
    <property type="project" value="InterPro"/>
</dbReference>
<dbReference type="InterPro" id="IPR006052">
    <property type="entry name" value="TNF_dom"/>
</dbReference>
<dbReference type="PANTHER" id="PTHR15151">
    <property type="entry name" value="PROTEIN EIGER"/>
    <property type="match status" value="1"/>
</dbReference>
<evidence type="ECO:0000259" key="9">
    <source>
        <dbReference type="PROSITE" id="PS50049"/>
    </source>
</evidence>
<dbReference type="GO" id="GO:0005164">
    <property type="term" value="F:tumor necrosis factor receptor binding"/>
    <property type="evidence" value="ECO:0007669"/>
    <property type="project" value="InterPro"/>
</dbReference>
<evidence type="ECO:0000313" key="10">
    <source>
        <dbReference type="EMBL" id="KAH3804762.1"/>
    </source>
</evidence>
<dbReference type="EMBL" id="JAIWYP010000006">
    <property type="protein sequence ID" value="KAH3804762.1"/>
    <property type="molecule type" value="Genomic_DNA"/>
</dbReference>
<evidence type="ECO:0000256" key="5">
    <source>
        <dbReference type="ARBA" id="ARBA00023157"/>
    </source>
</evidence>
<keyword evidence="6" id="KW-0325">Glycoprotein</keyword>
<evidence type="ECO:0000256" key="4">
    <source>
        <dbReference type="ARBA" id="ARBA00022525"/>
    </source>
</evidence>
<reference evidence="10" key="2">
    <citation type="submission" date="2020-11" db="EMBL/GenBank/DDBJ databases">
        <authorList>
            <person name="McCartney M.A."/>
            <person name="Auch B."/>
            <person name="Kono T."/>
            <person name="Mallez S."/>
            <person name="Becker A."/>
            <person name="Gohl D.M."/>
            <person name="Silverstein K.A.T."/>
            <person name="Koren S."/>
            <person name="Bechman K.B."/>
            <person name="Herman A."/>
            <person name="Abrahante J.E."/>
            <person name="Garbe J."/>
        </authorList>
    </citation>
    <scope>NUCLEOTIDE SEQUENCE</scope>
    <source>
        <strain evidence="10">Duluth1</strain>
        <tissue evidence="10">Whole animal</tissue>
    </source>
</reference>
<keyword evidence="11" id="KW-1185">Reference proteome</keyword>
<feature type="compositionally biased region" description="Basic residues" evidence="7">
    <location>
        <begin position="126"/>
        <end position="141"/>
    </location>
</feature>
<reference evidence="10" key="1">
    <citation type="journal article" date="2019" name="bioRxiv">
        <title>The Genome of the Zebra Mussel, Dreissena polymorpha: A Resource for Invasive Species Research.</title>
        <authorList>
            <person name="McCartney M.A."/>
            <person name="Auch B."/>
            <person name="Kono T."/>
            <person name="Mallez S."/>
            <person name="Zhang Y."/>
            <person name="Obille A."/>
            <person name="Becker A."/>
            <person name="Abrahante J.E."/>
            <person name="Garbe J."/>
            <person name="Badalamenti J.P."/>
            <person name="Herman A."/>
            <person name="Mangelson H."/>
            <person name="Liachko I."/>
            <person name="Sullivan S."/>
            <person name="Sone E.D."/>
            <person name="Koren S."/>
            <person name="Silverstein K.A.T."/>
            <person name="Beckman K.B."/>
            <person name="Gohl D.M."/>
        </authorList>
    </citation>
    <scope>NUCLEOTIDE SEQUENCE</scope>
    <source>
        <strain evidence="10">Duluth1</strain>
        <tissue evidence="10">Whole animal</tissue>
    </source>
</reference>
<dbReference type="SUPFAM" id="SSF49842">
    <property type="entry name" value="TNF-like"/>
    <property type="match status" value="1"/>
</dbReference>
<evidence type="ECO:0000256" key="8">
    <source>
        <dbReference type="SAM" id="Phobius"/>
    </source>
</evidence>
<keyword evidence="3" id="KW-0202">Cytokine</keyword>
<gene>
    <name evidence="10" type="ORF">DPMN_133050</name>
</gene>
<comment type="subcellular location">
    <subcellularLocation>
        <location evidence="1">Secreted</location>
    </subcellularLocation>
</comment>
<dbReference type="PANTHER" id="PTHR15151:SF24">
    <property type="entry name" value="A PROLIFERATION-INDUCING LIGAND-LIKE PROTEIN-RELATED"/>
    <property type="match status" value="1"/>
</dbReference>
<keyword evidence="8" id="KW-1133">Transmembrane helix</keyword>
<comment type="similarity">
    <text evidence="2">Belongs to the tumor necrosis factor family.</text>
</comment>
<dbReference type="AlphaFoldDB" id="A0A9D4FUI0"/>
<dbReference type="InterPro" id="IPR008983">
    <property type="entry name" value="Tumour_necrosis_fac-like_dom"/>
</dbReference>
<keyword evidence="8" id="KW-0812">Transmembrane</keyword>
<evidence type="ECO:0000256" key="3">
    <source>
        <dbReference type="ARBA" id="ARBA00022514"/>
    </source>
</evidence>
<dbReference type="InterPro" id="IPR051748">
    <property type="entry name" value="TNF_Ligand_Superfamily"/>
</dbReference>
<organism evidence="10 11">
    <name type="scientific">Dreissena polymorpha</name>
    <name type="common">Zebra mussel</name>
    <name type="synonym">Mytilus polymorpha</name>
    <dbReference type="NCBI Taxonomy" id="45954"/>
    <lineage>
        <taxon>Eukaryota</taxon>
        <taxon>Metazoa</taxon>
        <taxon>Spiralia</taxon>
        <taxon>Lophotrochozoa</taxon>
        <taxon>Mollusca</taxon>
        <taxon>Bivalvia</taxon>
        <taxon>Autobranchia</taxon>
        <taxon>Heteroconchia</taxon>
        <taxon>Euheterodonta</taxon>
        <taxon>Imparidentia</taxon>
        <taxon>Neoheterodontei</taxon>
        <taxon>Myida</taxon>
        <taxon>Dreissenoidea</taxon>
        <taxon>Dreissenidae</taxon>
        <taxon>Dreissena</taxon>
    </lineage>
</organism>
<feature type="transmembrane region" description="Helical" evidence="8">
    <location>
        <begin position="37"/>
        <end position="58"/>
    </location>
</feature>
<proteinExistence type="inferred from homology"/>
<keyword evidence="8" id="KW-0472">Membrane</keyword>
<keyword evidence="5" id="KW-1015">Disulfide bond</keyword>
<evidence type="ECO:0000256" key="6">
    <source>
        <dbReference type="ARBA" id="ARBA00023180"/>
    </source>
</evidence>
<dbReference type="GO" id="GO:0005615">
    <property type="term" value="C:extracellular space"/>
    <property type="evidence" value="ECO:0007669"/>
    <property type="project" value="UniProtKB-KW"/>
</dbReference>
<dbReference type="Proteomes" id="UP000828390">
    <property type="component" value="Unassembled WGS sequence"/>
</dbReference>
<dbReference type="Gene3D" id="2.60.120.40">
    <property type="match status" value="1"/>
</dbReference>
<dbReference type="GO" id="GO:0006955">
    <property type="term" value="P:immune response"/>
    <property type="evidence" value="ECO:0007669"/>
    <property type="project" value="InterPro"/>
</dbReference>
<evidence type="ECO:0000256" key="1">
    <source>
        <dbReference type="ARBA" id="ARBA00004613"/>
    </source>
</evidence>
<name>A0A9D4FUI0_DREPO</name>
<dbReference type="Pfam" id="PF00229">
    <property type="entry name" value="TNF"/>
    <property type="match status" value="1"/>
</dbReference>
<dbReference type="PROSITE" id="PS50049">
    <property type="entry name" value="THD_2"/>
    <property type="match status" value="1"/>
</dbReference>
<feature type="region of interest" description="Disordered" evidence="7">
    <location>
        <begin position="114"/>
        <end position="142"/>
    </location>
</feature>
<feature type="domain" description="THD" evidence="9">
    <location>
        <begin position="147"/>
        <end position="286"/>
    </location>
</feature>
<sequence length="287" mass="33351">MLGLNMFDHQDNIGECFQKSKVTITCNCRQWYMRTCIIMTVFGVCVICWCVYCTILIVRLTQELDDLRQSRDRVRHVNIPSNGVNSYPAPEVGLGDLGVVDSHLYVERTLIHQRVKRSKKDNQKPTKMRKEKKEKKKKTLKSAHFIPRSGLQPQHEHNYNSTIEVFRLAPWWVTTDSPFTVAEHGKFRVDYTGTYLIYAQVLYKHARPFASLGVVQHRPDTPRDMLQSIYCRQEIPTGQDRQLSNTCTLTALFQLQKDDYITLENFYIDPEITYSVNSTYFGAVLLS</sequence>
<dbReference type="GO" id="GO:0005125">
    <property type="term" value="F:cytokine activity"/>
    <property type="evidence" value="ECO:0007669"/>
    <property type="project" value="UniProtKB-KW"/>
</dbReference>
<keyword evidence="4" id="KW-0964">Secreted</keyword>
<evidence type="ECO:0000313" key="11">
    <source>
        <dbReference type="Proteomes" id="UP000828390"/>
    </source>
</evidence>
<protein>
    <recommendedName>
        <fullName evidence="9">THD domain-containing protein</fullName>
    </recommendedName>
</protein>
<evidence type="ECO:0000256" key="2">
    <source>
        <dbReference type="ARBA" id="ARBA00008670"/>
    </source>
</evidence>
<evidence type="ECO:0000256" key="7">
    <source>
        <dbReference type="SAM" id="MobiDB-lite"/>
    </source>
</evidence>